<proteinExistence type="predicted"/>
<evidence type="ECO:0000313" key="3">
    <source>
        <dbReference type="Proteomes" id="UP001335648"/>
    </source>
</evidence>
<reference evidence="2 3" key="1">
    <citation type="journal article" date="2023" name="Mol. Biol. Evol.">
        <title>Genomics of Secondarily Temperate Adaptation in the Only Non-Antarctic Icefish.</title>
        <authorList>
            <person name="Rivera-Colon A.G."/>
            <person name="Rayamajhi N."/>
            <person name="Minhas B.F."/>
            <person name="Madrigal G."/>
            <person name="Bilyk K.T."/>
            <person name="Yoon V."/>
            <person name="Hune M."/>
            <person name="Gregory S."/>
            <person name="Cheng C.H.C."/>
            <person name="Catchen J.M."/>
        </authorList>
    </citation>
    <scope>NUCLEOTIDE SEQUENCE [LARGE SCALE GENOMIC DNA]</scope>
    <source>
        <strain evidence="2">JC2023a</strain>
    </source>
</reference>
<keyword evidence="3" id="KW-1185">Reference proteome</keyword>
<comment type="caution">
    <text evidence="2">The sequence shown here is derived from an EMBL/GenBank/DDBJ whole genome shotgun (WGS) entry which is preliminary data.</text>
</comment>
<evidence type="ECO:0000313" key="2">
    <source>
        <dbReference type="EMBL" id="KAK5906543.1"/>
    </source>
</evidence>
<name>A0AAN8CQX7_9TELE</name>
<dbReference type="EMBL" id="JAULUE010002049">
    <property type="protein sequence ID" value="KAK5906543.1"/>
    <property type="molecule type" value="Genomic_DNA"/>
</dbReference>
<accession>A0AAN8CQX7</accession>
<gene>
    <name evidence="2" type="ORF">CesoFtcFv8_004480</name>
</gene>
<feature type="region of interest" description="Disordered" evidence="1">
    <location>
        <begin position="23"/>
        <end position="99"/>
    </location>
</feature>
<protein>
    <submittedName>
        <fullName evidence="2">Uncharacterized protein</fullName>
    </submittedName>
</protein>
<sequence length="99" mass="10032">MGGVQVGGSKGRNMKSCAGVQCGGGGSGCEGSFRGQKGKAGGRCKPPPQALTATQEGDHRRSAPLLQHYNPPPTSCNPIAHSAPPPHHSSSKTSPLFSL</sequence>
<dbReference type="AlphaFoldDB" id="A0AAN8CQX7"/>
<organism evidence="2 3">
    <name type="scientific">Champsocephalus esox</name>
    <name type="common">pike icefish</name>
    <dbReference type="NCBI Taxonomy" id="159716"/>
    <lineage>
        <taxon>Eukaryota</taxon>
        <taxon>Metazoa</taxon>
        <taxon>Chordata</taxon>
        <taxon>Craniata</taxon>
        <taxon>Vertebrata</taxon>
        <taxon>Euteleostomi</taxon>
        <taxon>Actinopterygii</taxon>
        <taxon>Neopterygii</taxon>
        <taxon>Teleostei</taxon>
        <taxon>Neoteleostei</taxon>
        <taxon>Acanthomorphata</taxon>
        <taxon>Eupercaria</taxon>
        <taxon>Perciformes</taxon>
        <taxon>Notothenioidei</taxon>
        <taxon>Channichthyidae</taxon>
        <taxon>Champsocephalus</taxon>
    </lineage>
</organism>
<dbReference type="Proteomes" id="UP001335648">
    <property type="component" value="Unassembled WGS sequence"/>
</dbReference>
<evidence type="ECO:0000256" key="1">
    <source>
        <dbReference type="SAM" id="MobiDB-lite"/>
    </source>
</evidence>